<sequence>MDERDERIRKRAYEIWESEGRREGDHMAHWHRARQELDGGSVEEVNEQASERFNSDEEKRPLDETVTLGTPPMGSPD</sequence>
<dbReference type="EMBL" id="JBEPLJ010000005">
    <property type="protein sequence ID" value="MET3585485.1"/>
    <property type="molecule type" value="Genomic_DNA"/>
</dbReference>
<feature type="region of interest" description="Disordered" evidence="1">
    <location>
        <begin position="34"/>
        <end position="77"/>
    </location>
</feature>
<dbReference type="Proteomes" id="UP001549031">
    <property type="component" value="Unassembled WGS sequence"/>
</dbReference>
<protein>
    <recommendedName>
        <fullName evidence="4">DUF2934 domain-containing protein</fullName>
    </recommendedName>
</protein>
<reference evidence="2 3" key="1">
    <citation type="submission" date="2024-06" db="EMBL/GenBank/DDBJ databases">
        <title>Genomic Encyclopedia of Type Strains, Phase IV (KMG-IV): sequencing the most valuable type-strain genomes for metagenomic binning, comparative biology and taxonomic classification.</title>
        <authorList>
            <person name="Goeker M."/>
        </authorList>
    </citation>
    <scope>NUCLEOTIDE SEQUENCE [LARGE SCALE GENOMIC DNA]</scope>
    <source>
        <strain evidence="2 3">DSM 105042</strain>
    </source>
</reference>
<feature type="compositionally biased region" description="Basic and acidic residues" evidence="1">
    <location>
        <begin position="49"/>
        <end position="63"/>
    </location>
</feature>
<dbReference type="RefSeq" id="WP_247243438.1">
    <property type="nucleotide sequence ID" value="NZ_JALJRA010000005.1"/>
</dbReference>
<keyword evidence="3" id="KW-1185">Reference proteome</keyword>
<dbReference type="Pfam" id="PF11154">
    <property type="entry name" value="DUF2934"/>
    <property type="match status" value="1"/>
</dbReference>
<organism evidence="2 3">
    <name type="scientific">Pseudorhizobium tarimense</name>
    <dbReference type="NCBI Taxonomy" id="1079109"/>
    <lineage>
        <taxon>Bacteria</taxon>
        <taxon>Pseudomonadati</taxon>
        <taxon>Pseudomonadota</taxon>
        <taxon>Alphaproteobacteria</taxon>
        <taxon>Hyphomicrobiales</taxon>
        <taxon>Rhizobiaceae</taxon>
        <taxon>Rhizobium/Agrobacterium group</taxon>
        <taxon>Pseudorhizobium</taxon>
    </lineage>
</organism>
<evidence type="ECO:0000313" key="3">
    <source>
        <dbReference type="Proteomes" id="UP001549031"/>
    </source>
</evidence>
<evidence type="ECO:0008006" key="4">
    <source>
        <dbReference type="Google" id="ProtNLM"/>
    </source>
</evidence>
<comment type="caution">
    <text evidence="2">The sequence shown here is derived from an EMBL/GenBank/DDBJ whole genome shotgun (WGS) entry which is preliminary data.</text>
</comment>
<accession>A0ABV2H4K6</accession>
<gene>
    <name evidence="2" type="ORF">ABID21_001594</name>
</gene>
<evidence type="ECO:0000313" key="2">
    <source>
        <dbReference type="EMBL" id="MET3585485.1"/>
    </source>
</evidence>
<proteinExistence type="predicted"/>
<evidence type="ECO:0000256" key="1">
    <source>
        <dbReference type="SAM" id="MobiDB-lite"/>
    </source>
</evidence>
<dbReference type="InterPro" id="IPR021327">
    <property type="entry name" value="DUF2934"/>
</dbReference>
<name>A0ABV2H4K6_9HYPH</name>